<dbReference type="PROSITE" id="PS50850">
    <property type="entry name" value="MFS"/>
    <property type="match status" value="1"/>
</dbReference>
<keyword evidence="5 7" id="KW-1133">Transmembrane helix</keyword>
<dbReference type="InterPro" id="IPR020846">
    <property type="entry name" value="MFS_dom"/>
</dbReference>
<evidence type="ECO:0000256" key="5">
    <source>
        <dbReference type="ARBA" id="ARBA00022989"/>
    </source>
</evidence>
<accession>A0AAW5DV79</accession>
<dbReference type="Gene3D" id="1.20.1250.20">
    <property type="entry name" value="MFS general substrate transporter like domains"/>
    <property type="match status" value="1"/>
</dbReference>
<feature type="transmembrane region" description="Helical" evidence="7">
    <location>
        <begin position="298"/>
        <end position="320"/>
    </location>
</feature>
<dbReference type="InterPro" id="IPR011701">
    <property type="entry name" value="MFS"/>
</dbReference>
<dbReference type="CDD" id="cd06173">
    <property type="entry name" value="MFS_MefA_like"/>
    <property type="match status" value="1"/>
</dbReference>
<evidence type="ECO:0000313" key="9">
    <source>
        <dbReference type="EMBL" id="MCH1624540.1"/>
    </source>
</evidence>
<evidence type="ECO:0000256" key="3">
    <source>
        <dbReference type="ARBA" id="ARBA00022475"/>
    </source>
</evidence>
<dbReference type="PANTHER" id="PTHR43266">
    <property type="entry name" value="MACROLIDE-EFFLUX PROTEIN"/>
    <property type="match status" value="1"/>
</dbReference>
<dbReference type="GO" id="GO:0005886">
    <property type="term" value="C:plasma membrane"/>
    <property type="evidence" value="ECO:0007669"/>
    <property type="project" value="UniProtKB-SubCell"/>
</dbReference>
<evidence type="ECO:0000256" key="2">
    <source>
        <dbReference type="ARBA" id="ARBA00022448"/>
    </source>
</evidence>
<keyword evidence="2" id="KW-0813">Transport</keyword>
<feature type="transmembrane region" description="Helical" evidence="7">
    <location>
        <begin position="326"/>
        <end position="347"/>
    </location>
</feature>
<proteinExistence type="predicted"/>
<feature type="transmembrane region" description="Helical" evidence="7">
    <location>
        <begin position="388"/>
        <end position="408"/>
    </location>
</feature>
<feature type="transmembrane region" description="Helical" evidence="7">
    <location>
        <begin position="359"/>
        <end position="382"/>
    </location>
</feature>
<keyword evidence="4 7" id="KW-0812">Transmembrane</keyword>
<evidence type="ECO:0000256" key="7">
    <source>
        <dbReference type="SAM" id="Phobius"/>
    </source>
</evidence>
<protein>
    <submittedName>
        <fullName evidence="9">MFS transporter</fullName>
    </submittedName>
</protein>
<feature type="transmembrane region" description="Helical" evidence="7">
    <location>
        <begin position="267"/>
        <end position="286"/>
    </location>
</feature>
<comment type="subcellular location">
    <subcellularLocation>
        <location evidence="1">Cell membrane</location>
        <topology evidence="1">Multi-pass membrane protein</topology>
    </subcellularLocation>
</comment>
<feature type="transmembrane region" description="Helical" evidence="7">
    <location>
        <begin position="51"/>
        <end position="74"/>
    </location>
</feature>
<reference evidence="9" key="1">
    <citation type="submission" date="2022-02" db="EMBL/GenBank/DDBJ databases">
        <title>Fredinandcohnia quinoae sp. nov. isolated from Chenopodium quinoa seeds.</title>
        <authorList>
            <person name="Saati-Santamaria Z."/>
            <person name="Flores-Felix J.D."/>
            <person name="Igual J.M."/>
            <person name="Velazquez E."/>
            <person name="Garcia-Fraile P."/>
            <person name="Martinez-Molina E."/>
        </authorList>
    </citation>
    <scope>NUCLEOTIDE SEQUENCE</scope>
    <source>
        <strain evidence="9">SECRCQ15</strain>
    </source>
</reference>
<comment type="caution">
    <text evidence="9">The sequence shown here is derived from an EMBL/GenBank/DDBJ whole genome shotgun (WGS) entry which is preliminary data.</text>
</comment>
<keyword evidence="6 7" id="KW-0472">Membrane</keyword>
<evidence type="ECO:0000256" key="1">
    <source>
        <dbReference type="ARBA" id="ARBA00004651"/>
    </source>
</evidence>
<dbReference type="PANTHER" id="PTHR43266:SF2">
    <property type="entry name" value="MAJOR FACILITATOR SUPERFAMILY (MFS) PROFILE DOMAIN-CONTAINING PROTEIN"/>
    <property type="match status" value="1"/>
</dbReference>
<feature type="domain" description="Major facilitator superfamily (MFS) profile" evidence="8">
    <location>
        <begin position="1"/>
        <end position="413"/>
    </location>
</feature>
<dbReference type="GO" id="GO:0022857">
    <property type="term" value="F:transmembrane transporter activity"/>
    <property type="evidence" value="ECO:0007669"/>
    <property type="project" value="InterPro"/>
</dbReference>
<sequence>MLKRIINQSSIWKNGIFMRMFASYSVSMMGHYFDMIAIMIIFGYVWQADPILIALIPVAIALPQAILGQFSGVFADRVNKVKLMMVADVLTSLLTLLLFLASNPWWALLIISLRSIVNVVHFPAQQGLIKLVVPENQLVKAASLNGIVMQLSKIIAPFIGGILASATSPQICILINAIAFFLSSLILLTILVQKKIELSQTVQVQREGDVHQPTFWQSWREGWVIIVEHRILWVSFLISFVGLLFIQMIDVQYTTWFREIAPNRQEILGWLFAASGLGAVMMMLFLNRYEHLRGYGWLLGGSLVCIGIGFGGVGLLQIGFQLWLPIVYGIVVGIGVALYSIGFQYIIQKHTSKETIGRISGISNSIASFCVVLAPLIGGFLVQNWGAGTIFISIGIICTLIGSLAILFQKRLWKEKEADFEKNVGHLQKNM</sequence>
<keyword evidence="3" id="KW-1003">Cell membrane</keyword>
<evidence type="ECO:0000259" key="8">
    <source>
        <dbReference type="PROSITE" id="PS50850"/>
    </source>
</evidence>
<gene>
    <name evidence="9" type="ORF">MJG50_04305</name>
</gene>
<feature type="transmembrane region" description="Helical" evidence="7">
    <location>
        <begin position="173"/>
        <end position="192"/>
    </location>
</feature>
<organism evidence="9 10">
    <name type="scientific">Fredinandcohnia quinoae</name>
    <dbReference type="NCBI Taxonomy" id="2918902"/>
    <lineage>
        <taxon>Bacteria</taxon>
        <taxon>Bacillati</taxon>
        <taxon>Bacillota</taxon>
        <taxon>Bacilli</taxon>
        <taxon>Bacillales</taxon>
        <taxon>Bacillaceae</taxon>
        <taxon>Fredinandcohnia</taxon>
    </lineage>
</organism>
<name>A0AAW5DV79_9BACI</name>
<dbReference type="Pfam" id="PF07690">
    <property type="entry name" value="MFS_1"/>
    <property type="match status" value="2"/>
</dbReference>
<dbReference type="SUPFAM" id="SSF103473">
    <property type="entry name" value="MFS general substrate transporter"/>
    <property type="match status" value="1"/>
</dbReference>
<evidence type="ECO:0000256" key="4">
    <source>
        <dbReference type="ARBA" id="ARBA00022692"/>
    </source>
</evidence>
<evidence type="ECO:0000313" key="10">
    <source>
        <dbReference type="Proteomes" id="UP001431131"/>
    </source>
</evidence>
<dbReference type="AlphaFoldDB" id="A0AAW5DV79"/>
<feature type="transmembrane region" description="Helical" evidence="7">
    <location>
        <begin position="230"/>
        <end position="247"/>
    </location>
</feature>
<dbReference type="Proteomes" id="UP001431131">
    <property type="component" value="Unassembled WGS sequence"/>
</dbReference>
<feature type="transmembrane region" description="Helical" evidence="7">
    <location>
        <begin position="21"/>
        <end position="45"/>
    </location>
</feature>
<keyword evidence="10" id="KW-1185">Reference proteome</keyword>
<evidence type="ECO:0000256" key="6">
    <source>
        <dbReference type="ARBA" id="ARBA00023136"/>
    </source>
</evidence>
<dbReference type="InterPro" id="IPR036259">
    <property type="entry name" value="MFS_trans_sf"/>
</dbReference>
<dbReference type="EMBL" id="JAKTTI010000004">
    <property type="protein sequence ID" value="MCH1624540.1"/>
    <property type="molecule type" value="Genomic_DNA"/>
</dbReference>
<feature type="transmembrane region" description="Helical" evidence="7">
    <location>
        <begin position="81"/>
        <end position="99"/>
    </location>
</feature>